<reference evidence="1 2" key="1">
    <citation type="journal article" date="2022" name="Plant J.">
        <title>Chromosome-level genome of Camellia lanceoleosa provides a valuable resource for understanding genome evolution and self-incompatibility.</title>
        <authorList>
            <person name="Gong W."/>
            <person name="Xiao S."/>
            <person name="Wang L."/>
            <person name="Liao Z."/>
            <person name="Chang Y."/>
            <person name="Mo W."/>
            <person name="Hu G."/>
            <person name="Li W."/>
            <person name="Zhao G."/>
            <person name="Zhu H."/>
            <person name="Hu X."/>
            <person name="Ji K."/>
            <person name="Xiang X."/>
            <person name="Song Q."/>
            <person name="Yuan D."/>
            <person name="Jin S."/>
            <person name="Zhang L."/>
        </authorList>
    </citation>
    <scope>NUCLEOTIDE SEQUENCE [LARGE SCALE GENOMIC DNA]</scope>
    <source>
        <strain evidence="1">SQ_2022a</strain>
    </source>
</reference>
<sequence>MEHENIVRLLDVQHRKNKILLVLEYLEFNLWEFIHFGMSRTVDVPLKIYTKKVASLCYMAPEILFGVGQYSAPVDMWAVGCIFGEMVRHPYMFSGCGETDLLLNIFRTWQKKSQALNLQELIFFLKCSVWTPGGMLASMLTLEMYRSHPDFLMAIPFFHSAVA</sequence>
<organism evidence="1 2">
    <name type="scientific">Camellia lanceoleosa</name>
    <dbReference type="NCBI Taxonomy" id="1840588"/>
    <lineage>
        <taxon>Eukaryota</taxon>
        <taxon>Viridiplantae</taxon>
        <taxon>Streptophyta</taxon>
        <taxon>Embryophyta</taxon>
        <taxon>Tracheophyta</taxon>
        <taxon>Spermatophyta</taxon>
        <taxon>Magnoliopsida</taxon>
        <taxon>eudicotyledons</taxon>
        <taxon>Gunneridae</taxon>
        <taxon>Pentapetalae</taxon>
        <taxon>asterids</taxon>
        <taxon>Ericales</taxon>
        <taxon>Theaceae</taxon>
        <taxon>Camellia</taxon>
    </lineage>
</organism>
<dbReference type="EMBL" id="CM045763">
    <property type="protein sequence ID" value="KAI8024412.1"/>
    <property type="molecule type" value="Genomic_DNA"/>
</dbReference>
<dbReference type="Proteomes" id="UP001060215">
    <property type="component" value="Chromosome 6"/>
</dbReference>
<evidence type="ECO:0000313" key="1">
    <source>
        <dbReference type="EMBL" id="KAI8024412.1"/>
    </source>
</evidence>
<keyword evidence="2" id="KW-1185">Reference proteome</keyword>
<proteinExistence type="predicted"/>
<evidence type="ECO:0000313" key="2">
    <source>
        <dbReference type="Proteomes" id="UP001060215"/>
    </source>
</evidence>
<comment type="caution">
    <text evidence="1">The sequence shown here is derived from an EMBL/GenBank/DDBJ whole genome shotgun (WGS) entry which is preliminary data.</text>
</comment>
<accession>A0ACC0IGB5</accession>
<gene>
    <name evidence="1" type="ORF">LOK49_LG03G01967</name>
</gene>
<protein>
    <submittedName>
        <fullName evidence="1">Uncharacterized protein</fullName>
    </submittedName>
</protein>
<name>A0ACC0IGB5_9ERIC</name>